<gene>
    <name evidence="2" type="ORF">FN961_20170</name>
</gene>
<protein>
    <submittedName>
        <fullName evidence="2">Uncharacterized protein</fullName>
    </submittedName>
</protein>
<name>A0A553JJC5_SHEHA</name>
<feature type="chain" id="PRO_5022134397" evidence="1">
    <location>
        <begin position="30"/>
        <end position="446"/>
    </location>
</feature>
<comment type="caution">
    <text evidence="2">The sequence shown here is derived from an EMBL/GenBank/DDBJ whole genome shotgun (WGS) entry which is preliminary data.</text>
</comment>
<organism evidence="2 3">
    <name type="scientific">Shewanella hanedai</name>
    <name type="common">Alteromonas hanedai</name>
    <dbReference type="NCBI Taxonomy" id="25"/>
    <lineage>
        <taxon>Bacteria</taxon>
        <taxon>Pseudomonadati</taxon>
        <taxon>Pseudomonadota</taxon>
        <taxon>Gammaproteobacteria</taxon>
        <taxon>Alteromonadales</taxon>
        <taxon>Shewanellaceae</taxon>
        <taxon>Shewanella</taxon>
    </lineage>
</organism>
<evidence type="ECO:0000256" key="1">
    <source>
        <dbReference type="SAM" id="SignalP"/>
    </source>
</evidence>
<keyword evidence="3" id="KW-1185">Reference proteome</keyword>
<keyword evidence="1" id="KW-0732">Signal</keyword>
<sequence length="446" mass="49497">MKVKQLFRGLGCTLLALTGSFLSVPTVSAMDEVKTPPSGAIMRGKGPSGISYCDPARGTNIDGGYCQILWKDLQTGRFSLKKYNSKPNSQQKNAYLESKFNFTLIEQALAAAKTLNSSRPANVDKFKVLLRIRAGVDAPQWVKSKSGTIDWYFKSFADSQKYQLPVFWNKAYQDSYLSLMRGLAIKYDDNELIGMVAASMCMTTHAEIMWNRTGRKKDADGNEIRNGDGKNPRQVNIATMTDSSVLGSDVYTNPKDYACLEKQVDIHNNTWKRTPSIFGSHLYQKYYLTEKAANDAADNEGKSRGKIDAGDATTVLGKTRDIFNYCRDELGDRCVLGNNSLRDDEVATGNNIYDVLLEMGPPLYFQTNVFGSVDDGKDPKDAFSYEDMLGAMTLAGNWGAFMVEMAMGWDCDNEYDKTGCNKADTHSEASNFATPRSVLKQNSTTE</sequence>
<dbReference type="RefSeq" id="WP_144041972.1">
    <property type="nucleotide sequence ID" value="NZ_BMPL01000030.1"/>
</dbReference>
<evidence type="ECO:0000313" key="3">
    <source>
        <dbReference type="Proteomes" id="UP000318126"/>
    </source>
</evidence>
<dbReference type="AlphaFoldDB" id="A0A553JJC5"/>
<proteinExistence type="predicted"/>
<dbReference type="Proteomes" id="UP000318126">
    <property type="component" value="Unassembled WGS sequence"/>
</dbReference>
<feature type="signal peptide" evidence="1">
    <location>
        <begin position="1"/>
        <end position="29"/>
    </location>
</feature>
<accession>A0A553JJC5</accession>
<reference evidence="3" key="1">
    <citation type="submission" date="2019-07" db="EMBL/GenBank/DDBJ databases">
        <title>Shewanella sp. YLB-08 draft genomic sequence.</title>
        <authorList>
            <person name="Yu L."/>
        </authorList>
    </citation>
    <scope>NUCLEOTIDE SEQUENCE [LARGE SCALE GENOMIC DNA]</scope>
    <source>
        <strain evidence="3">JCM 20706</strain>
    </source>
</reference>
<dbReference type="OrthoDB" id="9800974at2"/>
<evidence type="ECO:0000313" key="2">
    <source>
        <dbReference type="EMBL" id="TRY12563.1"/>
    </source>
</evidence>
<dbReference type="EMBL" id="VKGK01000031">
    <property type="protein sequence ID" value="TRY12563.1"/>
    <property type="molecule type" value="Genomic_DNA"/>
</dbReference>